<accession>A0ABZ2IGE5</accession>
<dbReference type="EMBL" id="CP146369">
    <property type="protein sequence ID" value="WWT56367.1"/>
    <property type="molecule type" value="Genomic_DNA"/>
</dbReference>
<reference evidence="1 2" key="1">
    <citation type="submission" date="2024-02" db="EMBL/GenBank/DDBJ databases">
        <title>Distribution and functional of Brevundimonas-related endobacteria within Verticillium dahliae.</title>
        <authorList>
            <person name="Zeng H."/>
        </authorList>
    </citation>
    <scope>NUCLEOTIDE SEQUENCE [LARGE SCALE GENOMIC DNA]</scope>
    <source>
        <strain evidence="1 2">TRM 44200</strain>
    </source>
</reference>
<dbReference type="RefSeq" id="WP_338578561.1">
    <property type="nucleotide sequence ID" value="NZ_CP146369.1"/>
</dbReference>
<evidence type="ECO:0000313" key="1">
    <source>
        <dbReference type="EMBL" id="WWT56367.1"/>
    </source>
</evidence>
<dbReference type="Proteomes" id="UP001363460">
    <property type="component" value="Chromosome"/>
</dbReference>
<sequence>MTGLDSNGRPDRRPAISICAWSPSYRAWDPVEDLSGEPWNPPGARTLATPGDASAETLADTLTNLLSGGECSALLLVGRTVHAGPVRIQMRAENRRLGEPGRLGSTNPSIARVTAPVADMLRDLTAAGVSAIAASDAEDDAGSYILYRVLADLPDNLESPSIGLLRIPDGTSETIVRTAVKTAASAMARRLAPLPRSVVA</sequence>
<proteinExistence type="predicted"/>
<organism evidence="1 2">
    <name type="scientific">Brevundimonas olei</name>
    <dbReference type="NCBI Taxonomy" id="657642"/>
    <lineage>
        <taxon>Bacteria</taxon>
        <taxon>Pseudomonadati</taxon>
        <taxon>Pseudomonadota</taxon>
        <taxon>Alphaproteobacteria</taxon>
        <taxon>Caulobacterales</taxon>
        <taxon>Caulobacteraceae</taxon>
        <taxon>Brevundimonas</taxon>
    </lineage>
</organism>
<evidence type="ECO:0000313" key="2">
    <source>
        <dbReference type="Proteomes" id="UP001363460"/>
    </source>
</evidence>
<gene>
    <name evidence="1" type="ORF">V8J38_07995</name>
</gene>
<name>A0ABZ2IGE5_9CAUL</name>
<protein>
    <submittedName>
        <fullName evidence="1">Uncharacterized protein</fullName>
    </submittedName>
</protein>
<keyword evidence="2" id="KW-1185">Reference proteome</keyword>